<name>A0AAD3P653_NEPGR</name>
<comment type="caution">
    <text evidence="1">The sequence shown here is derived from an EMBL/GenBank/DDBJ whole genome shotgun (WGS) entry which is preliminary data.</text>
</comment>
<dbReference type="Proteomes" id="UP001279734">
    <property type="component" value="Unassembled WGS sequence"/>
</dbReference>
<dbReference type="EMBL" id="BSYO01000001">
    <property type="protein sequence ID" value="GMG99092.1"/>
    <property type="molecule type" value="Genomic_DNA"/>
</dbReference>
<organism evidence="1 2">
    <name type="scientific">Nepenthes gracilis</name>
    <name type="common">Slender pitcher plant</name>
    <dbReference type="NCBI Taxonomy" id="150966"/>
    <lineage>
        <taxon>Eukaryota</taxon>
        <taxon>Viridiplantae</taxon>
        <taxon>Streptophyta</taxon>
        <taxon>Embryophyta</taxon>
        <taxon>Tracheophyta</taxon>
        <taxon>Spermatophyta</taxon>
        <taxon>Magnoliopsida</taxon>
        <taxon>eudicotyledons</taxon>
        <taxon>Gunneridae</taxon>
        <taxon>Pentapetalae</taxon>
        <taxon>Caryophyllales</taxon>
        <taxon>Nepenthaceae</taxon>
        <taxon>Nepenthes</taxon>
    </lineage>
</organism>
<proteinExistence type="predicted"/>
<accession>A0AAD3P653</accession>
<evidence type="ECO:0000313" key="2">
    <source>
        <dbReference type="Proteomes" id="UP001279734"/>
    </source>
</evidence>
<sequence>MSTEFKIPLDLLTALSADVSSRFEQDDIVAARFVIDGCHERMVSELETVNHFYGIRLHLRRDKVKKFSFRKGTFEEFSIIFARNRKRYSNHRILSSRRLDVWIWRYKNLNAYRMKTPDYISRYWKDEIFLQF</sequence>
<keyword evidence="2" id="KW-1185">Reference proteome</keyword>
<gene>
    <name evidence="1" type="ORF">Nepgr_000932</name>
</gene>
<dbReference type="AlphaFoldDB" id="A0AAD3P653"/>
<evidence type="ECO:0000313" key="1">
    <source>
        <dbReference type="EMBL" id="GMG99092.1"/>
    </source>
</evidence>
<reference evidence="1" key="1">
    <citation type="submission" date="2023-05" db="EMBL/GenBank/DDBJ databases">
        <title>Nepenthes gracilis genome sequencing.</title>
        <authorList>
            <person name="Fukushima K."/>
        </authorList>
    </citation>
    <scope>NUCLEOTIDE SEQUENCE</scope>
    <source>
        <strain evidence="1">SING2019-196</strain>
    </source>
</reference>
<protein>
    <submittedName>
        <fullName evidence="1">Uncharacterized protein</fullName>
    </submittedName>
</protein>